<feature type="domain" description="Transposable element P transposase-like GTP-binding insertion" evidence="1">
    <location>
        <begin position="44"/>
        <end position="87"/>
    </location>
</feature>
<evidence type="ECO:0000259" key="2">
    <source>
        <dbReference type="Pfam" id="PF21789"/>
    </source>
</evidence>
<reference evidence="3" key="1">
    <citation type="submission" date="2021-04" db="EMBL/GenBank/DDBJ databases">
        <authorList>
            <person name="Tunstrom K."/>
        </authorList>
    </citation>
    <scope>NUCLEOTIDE SEQUENCE</scope>
</reference>
<name>A0A8S3WSW3_PARAO</name>
<protein>
    <submittedName>
        <fullName evidence="3">(apollo) hypothetical protein</fullName>
    </submittedName>
</protein>
<comment type="caution">
    <text evidence="3">The sequence shown here is derived from an EMBL/GenBank/DDBJ whole genome shotgun (WGS) entry which is preliminary data.</text>
</comment>
<dbReference type="Pfam" id="PF21789">
    <property type="entry name" value="TNP-like_RNaseH_C"/>
    <property type="match status" value="1"/>
</dbReference>
<dbReference type="InterPro" id="IPR048367">
    <property type="entry name" value="TNP-like_RNaseH_C"/>
</dbReference>
<evidence type="ECO:0000259" key="1">
    <source>
        <dbReference type="Pfam" id="PF21788"/>
    </source>
</evidence>
<dbReference type="OrthoDB" id="7312725at2759"/>
<dbReference type="AlphaFoldDB" id="A0A8S3WSW3"/>
<proteinExistence type="predicted"/>
<gene>
    <name evidence="3" type="ORF">PAPOLLO_LOCUS10002</name>
</gene>
<dbReference type="InterPro" id="IPR048366">
    <property type="entry name" value="TNP-like_GBD"/>
</dbReference>
<dbReference type="EMBL" id="CAJQZP010000693">
    <property type="protein sequence ID" value="CAG4979747.1"/>
    <property type="molecule type" value="Genomic_DNA"/>
</dbReference>
<evidence type="ECO:0000313" key="4">
    <source>
        <dbReference type="Proteomes" id="UP000691718"/>
    </source>
</evidence>
<organism evidence="3 4">
    <name type="scientific">Parnassius apollo</name>
    <name type="common">Apollo butterfly</name>
    <name type="synonym">Papilio apollo</name>
    <dbReference type="NCBI Taxonomy" id="110799"/>
    <lineage>
        <taxon>Eukaryota</taxon>
        <taxon>Metazoa</taxon>
        <taxon>Ecdysozoa</taxon>
        <taxon>Arthropoda</taxon>
        <taxon>Hexapoda</taxon>
        <taxon>Insecta</taxon>
        <taxon>Pterygota</taxon>
        <taxon>Neoptera</taxon>
        <taxon>Endopterygota</taxon>
        <taxon>Lepidoptera</taxon>
        <taxon>Glossata</taxon>
        <taxon>Ditrysia</taxon>
        <taxon>Papilionoidea</taxon>
        <taxon>Papilionidae</taxon>
        <taxon>Parnassiinae</taxon>
        <taxon>Parnassini</taxon>
        <taxon>Parnassius</taxon>
        <taxon>Parnassius</taxon>
    </lineage>
</organism>
<dbReference type="PANTHER" id="PTHR47577:SF2">
    <property type="entry name" value="THAP DOMAIN CONTAINING 9"/>
    <property type="match status" value="1"/>
</dbReference>
<dbReference type="Pfam" id="PF21788">
    <property type="entry name" value="TNP-like_GBD"/>
    <property type="match status" value="1"/>
</dbReference>
<evidence type="ECO:0000313" key="3">
    <source>
        <dbReference type="EMBL" id="CAG4979747.1"/>
    </source>
</evidence>
<keyword evidence="4" id="KW-1185">Reference proteome</keyword>
<dbReference type="PANTHER" id="PTHR47577">
    <property type="entry name" value="THAP DOMAIN-CONTAINING PROTEIN 6"/>
    <property type="match status" value="1"/>
</dbReference>
<dbReference type="Proteomes" id="UP000691718">
    <property type="component" value="Unassembled WGS sequence"/>
</dbReference>
<accession>A0A8S3WSW3</accession>
<sequence length="242" mass="27985">MAIKSELVYEKNSDKTWSYVDLGGIENVDSYEVAKESLIFQIVSYTRSAETKKFQNSEATVDYIRHLDKAFDLMNGKNPIGKGLKAPLTLKNITFWEPVFEEIRNFLLNLTIEGQSIMQHRRKTFALGFYVNTISFSNLAKDLLTRTMDPMKYFLTYKCSQDHIEMLFSCIRARGGGNDNPNALQLKYTLRKLLFKNSVMPSVNSNTYDSDYELTPILEFRSPQRAMQLESIEQENESETFI</sequence>
<feature type="domain" description="Transposable element P transposase-like RNase H C-terminal" evidence="2">
    <location>
        <begin position="157"/>
        <end position="187"/>
    </location>
</feature>